<feature type="non-terminal residue" evidence="1">
    <location>
        <position position="52"/>
    </location>
</feature>
<sequence length="52" mass="5981">IEEVEELGFGYLVQQVELLVHFVIHVEVEFDLVVLVVVDLVEVEVEFVLVEV</sequence>
<dbReference type="AlphaFoldDB" id="A0A392UGP5"/>
<name>A0A392UGP5_9FABA</name>
<evidence type="ECO:0000313" key="1">
    <source>
        <dbReference type="EMBL" id="MCI72731.1"/>
    </source>
</evidence>
<feature type="non-terminal residue" evidence="1">
    <location>
        <position position="1"/>
    </location>
</feature>
<evidence type="ECO:0000313" key="2">
    <source>
        <dbReference type="Proteomes" id="UP000265520"/>
    </source>
</evidence>
<protein>
    <submittedName>
        <fullName evidence="1">Uncharacterized protein</fullName>
    </submittedName>
</protein>
<dbReference type="EMBL" id="LXQA010824274">
    <property type="protein sequence ID" value="MCI72731.1"/>
    <property type="molecule type" value="Genomic_DNA"/>
</dbReference>
<keyword evidence="2" id="KW-1185">Reference proteome</keyword>
<organism evidence="1 2">
    <name type="scientific">Trifolium medium</name>
    <dbReference type="NCBI Taxonomy" id="97028"/>
    <lineage>
        <taxon>Eukaryota</taxon>
        <taxon>Viridiplantae</taxon>
        <taxon>Streptophyta</taxon>
        <taxon>Embryophyta</taxon>
        <taxon>Tracheophyta</taxon>
        <taxon>Spermatophyta</taxon>
        <taxon>Magnoliopsida</taxon>
        <taxon>eudicotyledons</taxon>
        <taxon>Gunneridae</taxon>
        <taxon>Pentapetalae</taxon>
        <taxon>rosids</taxon>
        <taxon>fabids</taxon>
        <taxon>Fabales</taxon>
        <taxon>Fabaceae</taxon>
        <taxon>Papilionoideae</taxon>
        <taxon>50 kb inversion clade</taxon>
        <taxon>NPAAA clade</taxon>
        <taxon>Hologalegina</taxon>
        <taxon>IRL clade</taxon>
        <taxon>Trifolieae</taxon>
        <taxon>Trifolium</taxon>
    </lineage>
</organism>
<comment type="caution">
    <text evidence="1">The sequence shown here is derived from an EMBL/GenBank/DDBJ whole genome shotgun (WGS) entry which is preliminary data.</text>
</comment>
<proteinExistence type="predicted"/>
<dbReference type="Proteomes" id="UP000265520">
    <property type="component" value="Unassembled WGS sequence"/>
</dbReference>
<reference evidence="1 2" key="1">
    <citation type="journal article" date="2018" name="Front. Plant Sci.">
        <title>Red Clover (Trifolium pratense) and Zigzag Clover (T. medium) - A Picture of Genomic Similarities and Differences.</title>
        <authorList>
            <person name="Dluhosova J."/>
            <person name="Istvanek J."/>
            <person name="Nedelnik J."/>
            <person name="Repkova J."/>
        </authorList>
    </citation>
    <scope>NUCLEOTIDE SEQUENCE [LARGE SCALE GENOMIC DNA]</scope>
    <source>
        <strain evidence="2">cv. 10/8</strain>
        <tissue evidence="1">Leaf</tissue>
    </source>
</reference>
<accession>A0A392UGP5</accession>